<dbReference type="GO" id="GO:0004853">
    <property type="term" value="F:uroporphyrinogen decarboxylase activity"/>
    <property type="evidence" value="ECO:0007669"/>
    <property type="project" value="InterPro"/>
</dbReference>
<dbReference type="RefSeq" id="WP_146683173.1">
    <property type="nucleotide sequence ID" value="NZ_CP019646.1"/>
</dbReference>
<dbReference type="Proteomes" id="UP000188181">
    <property type="component" value="Chromosome"/>
</dbReference>
<reference evidence="3" key="1">
    <citation type="submission" date="2017-02" db="EMBL/GenBank/DDBJ databases">
        <title>Comparative genomics and description of representatives of a novel lineage of planctomycetes thriving in anoxic sediments.</title>
        <authorList>
            <person name="Spring S."/>
            <person name="Bunk B."/>
            <person name="Sproer C."/>
        </authorList>
    </citation>
    <scope>NUCLEOTIDE SEQUENCE [LARGE SCALE GENOMIC DNA]</scope>
    <source>
        <strain evidence="3">SM-Chi-D1</strain>
    </source>
</reference>
<dbReference type="SUPFAM" id="SSF51726">
    <property type="entry name" value="UROD/MetE-like"/>
    <property type="match status" value="1"/>
</dbReference>
<keyword evidence="2" id="KW-0808">Transferase</keyword>
<evidence type="ECO:0000313" key="3">
    <source>
        <dbReference type="Proteomes" id="UP000188181"/>
    </source>
</evidence>
<keyword evidence="2" id="KW-0489">Methyltransferase</keyword>
<evidence type="ECO:0000259" key="1">
    <source>
        <dbReference type="Pfam" id="PF01208"/>
    </source>
</evidence>
<gene>
    <name evidence="2" type="ORF">SMSP2_01310</name>
</gene>
<proteinExistence type="predicted"/>
<dbReference type="PANTHER" id="PTHR47099:SF1">
    <property type="entry name" value="METHYLCOBAMIDE:COM METHYLTRANSFERASE MTBA"/>
    <property type="match status" value="1"/>
</dbReference>
<dbReference type="GO" id="GO:0008168">
    <property type="term" value="F:methyltransferase activity"/>
    <property type="evidence" value="ECO:0007669"/>
    <property type="project" value="UniProtKB-KW"/>
</dbReference>
<evidence type="ECO:0000313" key="2">
    <source>
        <dbReference type="EMBL" id="AQQ70946.1"/>
    </source>
</evidence>
<dbReference type="InterPro" id="IPR052024">
    <property type="entry name" value="Methanogen_methyltrans"/>
</dbReference>
<dbReference type="STRING" id="1851148.SMSP2_01310"/>
<feature type="domain" description="Uroporphyrinogen decarboxylase (URO-D)" evidence="1">
    <location>
        <begin position="234"/>
        <end position="374"/>
    </location>
</feature>
<dbReference type="OrthoDB" id="9815759at2"/>
<keyword evidence="3" id="KW-1185">Reference proteome</keyword>
<name>A0A1Q2ME18_9BACT</name>
<dbReference type="KEGG" id="pbas:SMSP2_01310"/>
<dbReference type="AlphaFoldDB" id="A0A1Q2ME18"/>
<dbReference type="InterPro" id="IPR000257">
    <property type="entry name" value="Uroporphyrinogen_deCOase"/>
</dbReference>
<sequence length="379" mass="43171">MNSKQRVNSVLKGLSPDRTPIGFFAIDSDIAEKVLGRPTYWRAKARCQIAFWQGRRDEVVQSWIADAKELYKKLDIIDILPFWNHMAGPCPPKGYSPEPPRQIERDTWEGAAGHIYKFSPSTNDITLIRDPAALTKKYTIEDVLREYNAFEPDESIFEAFDILGSYFSDSKFILGPYHSAPGWLLLGGMERGFMEIAVSPDMVRDYYRILMEKSIEIDRLFVRKFQDGVLLGTDFASNKGSMISPSCYMEMFAGPYRNKIKNLKKLGQFVIQHACGNNSDLLDTFKYLDIDCYQSIQKSAGMDIFALSDMPQYDFSLWGGVQVETLINGEPSDVRREVAKFMNRFNGQTGVILGTSHSIAVGTKYDNFMALLDEYCKWV</sequence>
<dbReference type="Pfam" id="PF01208">
    <property type="entry name" value="URO-D"/>
    <property type="match status" value="1"/>
</dbReference>
<dbReference type="EMBL" id="CP019646">
    <property type="protein sequence ID" value="AQQ70946.1"/>
    <property type="molecule type" value="Genomic_DNA"/>
</dbReference>
<accession>A0A1Q2ME18</accession>
<protein>
    <submittedName>
        <fullName evidence="2">Methylcobalamin:coenzyme M methyltransferase</fullName>
    </submittedName>
</protein>
<dbReference type="GO" id="GO:0006779">
    <property type="term" value="P:porphyrin-containing compound biosynthetic process"/>
    <property type="evidence" value="ECO:0007669"/>
    <property type="project" value="InterPro"/>
</dbReference>
<dbReference type="PANTHER" id="PTHR47099">
    <property type="entry name" value="METHYLCOBAMIDE:COM METHYLTRANSFERASE MTBA"/>
    <property type="match status" value="1"/>
</dbReference>
<dbReference type="GO" id="GO:0032259">
    <property type="term" value="P:methylation"/>
    <property type="evidence" value="ECO:0007669"/>
    <property type="project" value="UniProtKB-KW"/>
</dbReference>
<dbReference type="Gene3D" id="3.20.20.210">
    <property type="match status" value="1"/>
</dbReference>
<dbReference type="InterPro" id="IPR038071">
    <property type="entry name" value="UROD/MetE-like_sf"/>
</dbReference>
<organism evidence="2 3">
    <name type="scientific">Limihaloglobus sulfuriphilus</name>
    <dbReference type="NCBI Taxonomy" id="1851148"/>
    <lineage>
        <taxon>Bacteria</taxon>
        <taxon>Pseudomonadati</taxon>
        <taxon>Planctomycetota</taxon>
        <taxon>Phycisphaerae</taxon>
        <taxon>Sedimentisphaerales</taxon>
        <taxon>Sedimentisphaeraceae</taxon>
        <taxon>Limihaloglobus</taxon>
    </lineage>
</organism>